<evidence type="ECO:0000313" key="3">
    <source>
        <dbReference type="Proteomes" id="UP000253740"/>
    </source>
</evidence>
<name>A0A0K8QPM1_9GAMM</name>
<gene>
    <name evidence="2" type="ORF">MBSD_n1669</name>
</gene>
<dbReference type="AlphaFoldDB" id="A0A0K8QPM1"/>
<keyword evidence="1" id="KW-0732">Signal</keyword>
<organism evidence="2">
    <name type="scientific">Mizugakiibacter sediminis</name>
    <dbReference type="NCBI Taxonomy" id="1475481"/>
    <lineage>
        <taxon>Bacteria</taxon>
        <taxon>Pseudomonadati</taxon>
        <taxon>Pseudomonadota</taxon>
        <taxon>Gammaproteobacteria</taxon>
        <taxon>Lysobacterales</taxon>
        <taxon>Rhodanobacteraceae</taxon>
        <taxon>Mizugakiibacter</taxon>
    </lineage>
</organism>
<accession>A0A0K8QPM1</accession>
<dbReference type="OrthoDB" id="5979319at2"/>
<keyword evidence="3" id="KW-1185">Reference proteome</keyword>
<reference evidence="2" key="1">
    <citation type="submission" date="2015-08" db="EMBL/GenBank/DDBJ databases">
        <title>Complete DNA Sequence of Pseudomonas syringae pv. actinidiae, the Causal Agent of Kiwifruit Canker Disease.</title>
        <authorList>
            <person name="Rikkerink E.H.A."/>
            <person name="Fineran P.C."/>
        </authorList>
    </citation>
    <scope>NUCLEOTIDE SEQUENCE</scope>
    <source>
        <strain evidence="2">SkMP5</strain>
    </source>
</reference>
<protein>
    <submittedName>
        <fullName evidence="2">Uncharacterized protein</fullName>
    </submittedName>
</protein>
<evidence type="ECO:0000313" key="2">
    <source>
        <dbReference type="EMBL" id="GAP66362.1"/>
    </source>
</evidence>
<dbReference type="RefSeq" id="WP_148667845.1">
    <property type="nucleotide sequence ID" value="NZ_DF970200.1"/>
</dbReference>
<dbReference type="STRING" id="1475481.GCA_000953855_01700"/>
<evidence type="ECO:0000256" key="1">
    <source>
        <dbReference type="SAM" id="SignalP"/>
    </source>
</evidence>
<sequence length="439" mass="48820">MAARKLALAYLAGAILSGFAARAQAAPLQWGVDLGIEHSDNIGLSPADPMSATALIPSLLVAWQDQGARYRGALAGTFSYYHYTQGEIGDQWLGNGSGKFDWLMRPGRLYWAFEDYIGQEPVDVLRASTPENTQRTNVFATGPTLTLRLGSATELQTDLRYITSTANKTDAFNADRGQAAAHLLREIGPLSRLSLNVSGQDVRFREDALKPNDYRRYEAFLGYEYDGPRLHLQAAAGGSKLKFDDGRDFRKPYAQALGRFSVSARGELTFELDDRLYDAAEDLIARAPDPATFFDPLGGVNMRTTTISPDVYMDKEAQLGYVWRGPRLEARLGGYWRKQDFLTLTNFDQRAYGPALNVLYALTPRTSLSAFATRNVTRYSASAREDHLGYYGVAMGHQLAQHWSVGLQYARRKQTSTDPTQEYTENRVLLTLSYRPTGA</sequence>
<dbReference type="EMBL" id="DF970200">
    <property type="protein sequence ID" value="GAP66362.1"/>
    <property type="molecule type" value="Genomic_DNA"/>
</dbReference>
<feature type="chain" id="PRO_5005514989" evidence="1">
    <location>
        <begin position="26"/>
        <end position="439"/>
    </location>
</feature>
<dbReference type="Proteomes" id="UP000253740">
    <property type="component" value="Unassembled WGS sequence"/>
</dbReference>
<feature type="signal peptide" evidence="1">
    <location>
        <begin position="1"/>
        <end position="25"/>
    </location>
</feature>
<proteinExistence type="predicted"/>